<evidence type="ECO:0000256" key="6">
    <source>
        <dbReference type="ARBA" id="ARBA00022692"/>
    </source>
</evidence>
<evidence type="ECO:0000256" key="1">
    <source>
        <dbReference type="ARBA" id="ARBA00004651"/>
    </source>
</evidence>
<keyword evidence="10" id="KW-0460">Magnesium</keyword>
<dbReference type="Pfam" id="PF00403">
    <property type="entry name" value="HMA"/>
    <property type="match status" value="1"/>
</dbReference>
<dbReference type="Gene3D" id="3.40.1110.10">
    <property type="entry name" value="Calcium-transporting ATPase, cytoplasmic domain N"/>
    <property type="match status" value="1"/>
</dbReference>
<dbReference type="GO" id="GO:0005524">
    <property type="term" value="F:ATP binding"/>
    <property type="evidence" value="ECO:0007669"/>
    <property type="project" value="UniProtKB-UniRule"/>
</dbReference>
<keyword evidence="4 15" id="KW-1003">Cell membrane</keyword>
<keyword evidence="18" id="KW-1185">Reference proteome</keyword>
<feature type="transmembrane region" description="Helical" evidence="15">
    <location>
        <begin position="190"/>
        <end position="213"/>
    </location>
</feature>
<accession>A0A9E5JT40</accession>
<protein>
    <submittedName>
        <fullName evidence="17">Cadmium-translocating P-type ATPase</fullName>
        <ecNumber evidence="17">3.6.3.3</ecNumber>
    </submittedName>
</protein>
<dbReference type="InterPro" id="IPR001757">
    <property type="entry name" value="P_typ_ATPase"/>
</dbReference>
<dbReference type="Gene3D" id="3.40.50.1000">
    <property type="entry name" value="HAD superfamily/HAD-like"/>
    <property type="match status" value="1"/>
</dbReference>
<keyword evidence="14 15" id="KW-0472">Membrane</keyword>
<dbReference type="Proteomes" id="UP000787472">
    <property type="component" value="Unassembled WGS sequence"/>
</dbReference>
<dbReference type="PROSITE" id="PS50846">
    <property type="entry name" value="HMA_2"/>
    <property type="match status" value="1"/>
</dbReference>
<feature type="transmembrane region" description="Helical" evidence="15">
    <location>
        <begin position="464"/>
        <end position="494"/>
    </location>
</feature>
<comment type="subcellular location">
    <subcellularLocation>
        <location evidence="1">Cell membrane</location>
        <topology evidence="1">Multi-pass membrane protein</topology>
    </subcellularLocation>
</comment>
<evidence type="ECO:0000256" key="15">
    <source>
        <dbReference type="RuleBase" id="RU362081"/>
    </source>
</evidence>
<evidence type="ECO:0000256" key="10">
    <source>
        <dbReference type="ARBA" id="ARBA00022842"/>
    </source>
</evidence>
<feature type="transmembrane region" description="Helical" evidence="15">
    <location>
        <begin position="255"/>
        <end position="277"/>
    </location>
</feature>
<dbReference type="EC" id="3.6.3.3" evidence="17"/>
<dbReference type="GO" id="GO:0016887">
    <property type="term" value="F:ATP hydrolysis activity"/>
    <property type="evidence" value="ECO:0007669"/>
    <property type="project" value="InterPro"/>
</dbReference>
<dbReference type="NCBIfam" id="TIGR01511">
    <property type="entry name" value="ATPase-IB1_Cu"/>
    <property type="match status" value="1"/>
</dbReference>
<dbReference type="GO" id="GO:0005886">
    <property type="term" value="C:plasma membrane"/>
    <property type="evidence" value="ECO:0007669"/>
    <property type="project" value="UniProtKB-SubCell"/>
</dbReference>
<reference evidence="17" key="1">
    <citation type="submission" date="2020-03" db="EMBL/GenBank/DDBJ databases">
        <authorList>
            <person name="Guo F."/>
        </authorList>
    </citation>
    <scope>NUCLEOTIDE SEQUENCE</scope>
    <source>
        <strain evidence="17">JCM 30134</strain>
    </source>
</reference>
<dbReference type="InterPro" id="IPR036412">
    <property type="entry name" value="HAD-like_sf"/>
</dbReference>
<dbReference type="Gene3D" id="3.30.70.100">
    <property type="match status" value="1"/>
</dbReference>
<dbReference type="PANTHER" id="PTHR43520:SF5">
    <property type="entry name" value="CATION-TRANSPORTING P-TYPE ATPASE-RELATED"/>
    <property type="match status" value="1"/>
</dbReference>
<evidence type="ECO:0000256" key="14">
    <source>
        <dbReference type="ARBA" id="ARBA00023136"/>
    </source>
</evidence>
<dbReference type="Pfam" id="PF12156">
    <property type="entry name" value="ATPase-cat_bd"/>
    <property type="match status" value="1"/>
</dbReference>
<dbReference type="NCBIfam" id="TIGR01494">
    <property type="entry name" value="ATPase_P-type"/>
    <property type="match status" value="2"/>
</dbReference>
<dbReference type="PRINTS" id="PR00119">
    <property type="entry name" value="CATATPASE"/>
</dbReference>
<dbReference type="NCBIfam" id="TIGR01525">
    <property type="entry name" value="ATPase-IB_hvy"/>
    <property type="match status" value="1"/>
</dbReference>
<dbReference type="SUPFAM" id="SSF56784">
    <property type="entry name" value="HAD-like"/>
    <property type="match status" value="1"/>
</dbReference>
<dbReference type="AlphaFoldDB" id="A0A9E5JT40"/>
<dbReference type="InterPro" id="IPR006121">
    <property type="entry name" value="HMA_dom"/>
</dbReference>
<keyword evidence="7 15" id="KW-0479">Metal-binding</keyword>
<dbReference type="EMBL" id="JAAONZ010000001">
    <property type="protein sequence ID" value="NHO64061.1"/>
    <property type="molecule type" value="Genomic_DNA"/>
</dbReference>
<dbReference type="SUPFAM" id="SSF81653">
    <property type="entry name" value="Calcium ATPase, transduction domain A"/>
    <property type="match status" value="1"/>
</dbReference>
<dbReference type="SUPFAM" id="SSF55008">
    <property type="entry name" value="HMA, heavy metal-associated domain"/>
    <property type="match status" value="1"/>
</dbReference>
<dbReference type="InterPro" id="IPR059000">
    <property type="entry name" value="ATPase_P-type_domA"/>
</dbReference>
<keyword evidence="8 15" id="KW-0547">Nucleotide-binding</keyword>
<dbReference type="RefSeq" id="WP_167180716.1">
    <property type="nucleotide sequence ID" value="NZ_JAAONZ010000001.1"/>
</dbReference>
<dbReference type="CDD" id="cd00371">
    <property type="entry name" value="HMA"/>
    <property type="match status" value="1"/>
</dbReference>
<dbReference type="Pfam" id="PF00702">
    <property type="entry name" value="Hydrolase"/>
    <property type="match status" value="1"/>
</dbReference>
<keyword evidence="9 15" id="KW-0067">ATP-binding</keyword>
<dbReference type="InterPro" id="IPR023299">
    <property type="entry name" value="ATPase_P-typ_cyto_dom_N"/>
</dbReference>
<feature type="domain" description="HMA" evidence="16">
    <location>
        <begin position="106"/>
        <end position="172"/>
    </location>
</feature>
<evidence type="ECO:0000256" key="3">
    <source>
        <dbReference type="ARBA" id="ARBA00022448"/>
    </source>
</evidence>
<dbReference type="InterPro" id="IPR021993">
    <property type="entry name" value="ATPase-cat-bd"/>
</dbReference>
<dbReference type="InterPro" id="IPR008250">
    <property type="entry name" value="ATPase_P-typ_transduc_dom_A_sf"/>
</dbReference>
<evidence type="ECO:0000256" key="8">
    <source>
        <dbReference type="ARBA" id="ARBA00022741"/>
    </source>
</evidence>
<keyword evidence="17" id="KW-0378">Hydrolase</keyword>
<feature type="transmembrane region" description="Helical" evidence="15">
    <location>
        <begin position="225"/>
        <end position="243"/>
    </location>
</feature>
<evidence type="ECO:0000256" key="13">
    <source>
        <dbReference type="ARBA" id="ARBA00023065"/>
    </source>
</evidence>
<dbReference type="GO" id="GO:0005507">
    <property type="term" value="F:copper ion binding"/>
    <property type="evidence" value="ECO:0007669"/>
    <property type="project" value="TreeGrafter"/>
</dbReference>
<organism evidence="17 18">
    <name type="scientific">Pseudomaricurvus hydrocarbonicus</name>
    <dbReference type="NCBI Taxonomy" id="1470433"/>
    <lineage>
        <taxon>Bacteria</taxon>
        <taxon>Pseudomonadati</taxon>
        <taxon>Pseudomonadota</taxon>
        <taxon>Gammaproteobacteria</taxon>
        <taxon>Cellvibrionales</taxon>
        <taxon>Cellvibrionaceae</taxon>
        <taxon>Pseudomaricurvus</taxon>
    </lineage>
</organism>
<keyword evidence="11" id="KW-1278">Translocase</keyword>
<evidence type="ECO:0000256" key="5">
    <source>
        <dbReference type="ARBA" id="ARBA00022553"/>
    </source>
</evidence>
<dbReference type="InterPro" id="IPR027256">
    <property type="entry name" value="P-typ_ATPase_IB"/>
</dbReference>
<evidence type="ECO:0000256" key="9">
    <source>
        <dbReference type="ARBA" id="ARBA00022840"/>
    </source>
</evidence>
<gene>
    <name evidence="17" type="primary">cadA</name>
    <name evidence="17" type="ORF">G8770_00690</name>
</gene>
<proteinExistence type="inferred from homology"/>
<evidence type="ECO:0000256" key="12">
    <source>
        <dbReference type="ARBA" id="ARBA00022989"/>
    </source>
</evidence>
<dbReference type="GO" id="GO:0043682">
    <property type="term" value="F:P-type divalent copper transporter activity"/>
    <property type="evidence" value="ECO:0007669"/>
    <property type="project" value="TreeGrafter"/>
</dbReference>
<sequence length="817" mass="87703">MTAAASGCFHCGLNVPSHSHFSLEIDGKARAFCCPGCQAVASAIVSGGLENFYRFRTENNPRPNEQTANFAIYDLPEVQAEFVHSLETPSATTSAKTSDNESPALKQAQLLLEGISCAACVWLIEHHLAQLAGVERVRVNATTHRCLVNWNADVIRLSEIMAALSHIGYPPVPATEDQQQQLREKENRTALMRLAVAGFGMMQVGMVAVALYSGADAGWQVYLRWLSLLIATPVVFFSAKPFFVAAKRSLLARHLTMDVPVSIAIGGAYLASCWATVFGGGEVYFDSVSMFTFFLLWGRYLEMRARHRNGIDSDRMAQILPATAELQTSDGTWKTVPLRQLQVGDCVLVASGTSIPCDGRVLEGRSGVVETLLTGEPDAVEKLPGDEVIAGTLNTDSVLRVEVTAVGQGTRLSAIERLVEQAQQDKPTQVAMADRLAGYFVAAVLLVSCAVAFAWWQIDPGQAIWVTLSVLVVTCPCALSLASPAALTTAVAWLRQHGLLVTRGHVLEGLTQVQRVIFDKTGTLTVGSPQVVDVMDMAGQPLSEELRGQYLAQCAALETGSTHPIAKAFMPYGRGLTADHLQQITGAGVQGRWHGQQFRLGKADFVCPGAPLPERPGQWLLFGDAQGGLAWIRLQDRLRDTAAPLIAALQERNIEVELLSGDGESEVARVAAELGFAHWQSNQSPDQKLAYVQSLQGPSGEPHRAGEKVLMVGDGINDVPVLSGAFVSVAMGGASDLAQTRADSVLLGSDLMALERAFQCAHLTRKIIRQNLSWALGYNVIALPLAALGMVPPWAAAIGMSTSSLVVVANALRIGRK</sequence>
<evidence type="ECO:0000256" key="4">
    <source>
        <dbReference type="ARBA" id="ARBA00022475"/>
    </source>
</evidence>
<name>A0A9E5JT40_9GAMM</name>
<feature type="transmembrane region" description="Helical" evidence="15">
    <location>
        <begin position="283"/>
        <end position="301"/>
    </location>
</feature>
<dbReference type="GO" id="GO:0055070">
    <property type="term" value="P:copper ion homeostasis"/>
    <property type="evidence" value="ECO:0007669"/>
    <property type="project" value="TreeGrafter"/>
</dbReference>
<dbReference type="Gene3D" id="2.70.150.10">
    <property type="entry name" value="Calcium-transporting ATPase, cytoplasmic transduction domain A"/>
    <property type="match status" value="1"/>
</dbReference>
<dbReference type="InterPro" id="IPR018303">
    <property type="entry name" value="ATPase_P-typ_P_site"/>
</dbReference>
<keyword evidence="12 15" id="KW-1133">Transmembrane helix</keyword>
<dbReference type="PROSITE" id="PS00154">
    <property type="entry name" value="ATPASE_E1_E2"/>
    <property type="match status" value="1"/>
</dbReference>
<dbReference type="CDD" id="cd02079">
    <property type="entry name" value="P-type_ATPase_HM"/>
    <property type="match status" value="1"/>
</dbReference>
<comment type="similarity">
    <text evidence="2 15">Belongs to the cation transport ATPase (P-type) (TC 3.A.3) family. Type IB subfamily.</text>
</comment>
<evidence type="ECO:0000256" key="7">
    <source>
        <dbReference type="ARBA" id="ARBA00022723"/>
    </source>
</evidence>
<keyword evidence="6 15" id="KW-0812">Transmembrane</keyword>
<evidence type="ECO:0000313" key="18">
    <source>
        <dbReference type="Proteomes" id="UP000787472"/>
    </source>
</evidence>
<dbReference type="PANTHER" id="PTHR43520">
    <property type="entry name" value="ATP7, ISOFORM B"/>
    <property type="match status" value="1"/>
</dbReference>
<evidence type="ECO:0000259" key="16">
    <source>
        <dbReference type="PROSITE" id="PS50846"/>
    </source>
</evidence>
<dbReference type="Pfam" id="PF00122">
    <property type="entry name" value="E1-E2_ATPase"/>
    <property type="match status" value="1"/>
</dbReference>
<keyword evidence="13" id="KW-0406">Ion transport</keyword>
<dbReference type="InterPro" id="IPR023214">
    <property type="entry name" value="HAD_sf"/>
</dbReference>
<evidence type="ECO:0000256" key="2">
    <source>
        <dbReference type="ARBA" id="ARBA00006024"/>
    </source>
</evidence>
<feature type="transmembrane region" description="Helical" evidence="15">
    <location>
        <begin position="436"/>
        <end position="458"/>
    </location>
</feature>
<dbReference type="InterPro" id="IPR036163">
    <property type="entry name" value="HMA_dom_sf"/>
</dbReference>
<evidence type="ECO:0000256" key="11">
    <source>
        <dbReference type="ARBA" id="ARBA00022967"/>
    </source>
</evidence>
<evidence type="ECO:0000313" key="17">
    <source>
        <dbReference type="EMBL" id="NHO64061.1"/>
    </source>
</evidence>
<dbReference type="NCBIfam" id="TIGR01512">
    <property type="entry name" value="ATPase-IB2_Cd"/>
    <property type="match status" value="1"/>
</dbReference>
<comment type="caution">
    <text evidence="17">The sequence shown here is derived from an EMBL/GenBank/DDBJ whole genome shotgun (WGS) entry which is preliminary data.</text>
</comment>
<dbReference type="PROSITE" id="PS01229">
    <property type="entry name" value="COF_2"/>
    <property type="match status" value="1"/>
</dbReference>
<keyword evidence="5" id="KW-0597">Phosphoprotein</keyword>
<feature type="transmembrane region" description="Helical" evidence="15">
    <location>
        <begin position="772"/>
        <end position="788"/>
    </location>
</feature>
<keyword evidence="3" id="KW-0813">Transport</keyword>